<gene>
    <name evidence="2" type="ORF">ABOZ73_15115</name>
</gene>
<evidence type="ECO:0000313" key="2">
    <source>
        <dbReference type="EMBL" id="XDO96110.1"/>
    </source>
</evidence>
<evidence type="ECO:0000256" key="1">
    <source>
        <dbReference type="SAM" id="Phobius"/>
    </source>
</evidence>
<keyword evidence="1" id="KW-0812">Transmembrane</keyword>
<accession>A0AB39KQX5</accession>
<proteinExistence type="predicted"/>
<dbReference type="EMBL" id="CP158375">
    <property type="protein sequence ID" value="XDO96110.1"/>
    <property type="molecule type" value="Genomic_DNA"/>
</dbReference>
<feature type="transmembrane region" description="Helical" evidence="1">
    <location>
        <begin position="71"/>
        <end position="93"/>
    </location>
</feature>
<feature type="transmembrane region" description="Helical" evidence="1">
    <location>
        <begin position="6"/>
        <end position="23"/>
    </location>
</feature>
<name>A0AB39KQX5_9CAUL</name>
<feature type="transmembrane region" description="Helical" evidence="1">
    <location>
        <begin position="140"/>
        <end position="165"/>
    </location>
</feature>
<feature type="transmembrane region" description="Helical" evidence="1">
    <location>
        <begin position="100"/>
        <end position="120"/>
    </location>
</feature>
<sequence length="174" mass="18005">MNWGLFALTVSAVLFAGWVVLAFRRRWSPVGLIASFACLLAAALNSAAPFRGAIDPAYMGYVFGYLAADKGLAVTLLAGPVLLGGAAAAYIAVTRRTGPLLWVVSAVCGSLAIILGGPWLRTAVTDPASNSIQFGEYLTLPGLLSTALLFVLLILPFIAGAIWAARGAVRPATA</sequence>
<protein>
    <submittedName>
        <fullName evidence="2">Uncharacterized protein</fullName>
    </submittedName>
</protein>
<dbReference type="AlphaFoldDB" id="A0AB39KQX5"/>
<organism evidence="2">
    <name type="scientific">Caulobacter sp. 73W</name>
    <dbReference type="NCBI Taxonomy" id="3161137"/>
    <lineage>
        <taxon>Bacteria</taxon>
        <taxon>Pseudomonadati</taxon>
        <taxon>Pseudomonadota</taxon>
        <taxon>Alphaproteobacteria</taxon>
        <taxon>Caulobacterales</taxon>
        <taxon>Caulobacteraceae</taxon>
        <taxon>Caulobacter</taxon>
    </lineage>
</organism>
<keyword evidence="1" id="KW-1133">Transmembrane helix</keyword>
<feature type="transmembrane region" description="Helical" evidence="1">
    <location>
        <begin position="30"/>
        <end position="51"/>
    </location>
</feature>
<keyword evidence="1" id="KW-0472">Membrane</keyword>
<reference evidence="2" key="1">
    <citation type="submission" date="2024-06" db="EMBL/GenBank/DDBJ databases">
        <title>Caulobacter inopinatus, sp. nov.</title>
        <authorList>
            <person name="Donachie S.P."/>
        </authorList>
    </citation>
    <scope>NUCLEOTIDE SEQUENCE</scope>
    <source>
        <strain evidence="2">73W</strain>
    </source>
</reference>
<dbReference type="RefSeq" id="WP_369058965.1">
    <property type="nucleotide sequence ID" value="NZ_CP158375.1"/>
</dbReference>